<reference evidence="1 2" key="1">
    <citation type="submission" date="2023-03" db="EMBL/GenBank/DDBJ databases">
        <title>WGS of Gossypium arboreum.</title>
        <authorList>
            <person name="Yu D."/>
        </authorList>
    </citation>
    <scope>NUCLEOTIDE SEQUENCE [LARGE SCALE GENOMIC DNA]</scope>
    <source>
        <tissue evidence="1">Leaf</tissue>
    </source>
</reference>
<evidence type="ECO:0000313" key="2">
    <source>
        <dbReference type="Proteomes" id="UP001358586"/>
    </source>
</evidence>
<accession>A0ABR0P1E8</accession>
<dbReference type="Proteomes" id="UP001358586">
    <property type="component" value="Chromosome 8"/>
</dbReference>
<keyword evidence="2" id="KW-1185">Reference proteome</keyword>
<sequence length="63" mass="7476">MDLVEHSFSYRKWEITSIFYNHAVAIIHLKGDKPETYVDNCYVKETQLAIYSNFLRPIRGPKQ</sequence>
<dbReference type="EMBL" id="JARKNE010000008">
    <property type="protein sequence ID" value="KAK5812402.1"/>
    <property type="molecule type" value="Genomic_DNA"/>
</dbReference>
<name>A0ABR0P1E8_GOSAR</name>
<evidence type="ECO:0000313" key="1">
    <source>
        <dbReference type="EMBL" id="KAK5812402.1"/>
    </source>
</evidence>
<protein>
    <submittedName>
        <fullName evidence="1">Uncharacterized protein</fullName>
    </submittedName>
</protein>
<comment type="caution">
    <text evidence="1">The sequence shown here is derived from an EMBL/GenBank/DDBJ whole genome shotgun (WGS) entry which is preliminary data.</text>
</comment>
<gene>
    <name evidence="1" type="ORF">PVK06_027831</name>
</gene>
<organism evidence="1 2">
    <name type="scientific">Gossypium arboreum</name>
    <name type="common">Tree cotton</name>
    <name type="synonym">Gossypium nanking</name>
    <dbReference type="NCBI Taxonomy" id="29729"/>
    <lineage>
        <taxon>Eukaryota</taxon>
        <taxon>Viridiplantae</taxon>
        <taxon>Streptophyta</taxon>
        <taxon>Embryophyta</taxon>
        <taxon>Tracheophyta</taxon>
        <taxon>Spermatophyta</taxon>
        <taxon>Magnoliopsida</taxon>
        <taxon>eudicotyledons</taxon>
        <taxon>Gunneridae</taxon>
        <taxon>Pentapetalae</taxon>
        <taxon>rosids</taxon>
        <taxon>malvids</taxon>
        <taxon>Malvales</taxon>
        <taxon>Malvaceae</taxon>
        <taxon>Malvoideae</taxon>
        <taxon>Gossypium</taxon>
    </lineage>
</organism>
<proteinExistence type="predicted"/>